<feature type="region of interest" description="Disordered" evidence="1">
    <location>
        <begin position="25"/>
        <end position="63"/>
    </location>
</feature>
<evidence type="ECO:0000313" key="3">
    <source>
        <dbReference type="EMBL" id="MDR6104420.1"/>
    </source>
</evidence>
<dbReference type="EMBL" id="JAVIZC010000003">
    <property type="protein sequence ID" value="MDR6104420.1"/>
    <property type="molecule type" value="Genomic_DNA"/>
</dbReference>
<evidence type="ECO:0000256" key="1">
    <source>
        <dbReference type="SAM" id="MobiDB-lite"/>
    </source>
</evidence>
<feature type="chain" id="PRO_5042471999" description="Secreted protein" evidence="2">
    <location>
        <begin position="22"/>
        <end position="109"/>
    </location>
</feature>
<organism evidence="3 4">
    <name type="scientific">Agrobacterium larrymoorei</name>
    <dbReference type="NCBI Taxonomy" id="160699"/>
    <lineage>
        <taxon>Bacteria</taxon>
        <taxon>Pseudomonadati</taxon>
        <taxon>Pseudomonadota</taxon>
        <taxon>Alphaproteobacteria</taxon>
        <taxon>Hyphomicrobiales</taxon>
        <taxon>Rhizobiaceae</taxon>
        <taxon>Rhizobium/Agrobacterium group</taxon>
        <taxon>Agrobacterium</taxon>
    </lineage>
</organism>
<feature type="compositionally biased region" description="Low complexity" evidence="1">
    <location>
        <begin position="44"/>
        <end position="56"/>
    </location>
</feature>
<gene>
    <name evidence="3" type="ORF">QE369_004617</name>
</gene>
<dbReference type="RefSeq" id="WP_309772556.1">
    <property type="nucleotide sequence ID" value="NZ_JAVIZC010000003.1"/>
</dbReference>
<reference evidence="3" key="1">
    <citation type="submission" date="2023-08" db="EMBL/GenBank/DDBJ databases">
        <title>Functional and genomic diversity of the sorghum phyllosphere microbiome.</title>
        <authorList>
            <person name="Shade A."/>
        </authorList>
    </citation>
    <scope>NUCLEOTIDE SEQUENCE</scope>
    <source>
        <strain evidence="3">SORGH_AS_0974</strain>
    </source>
</reference>
<comment type="caution">
    <text evidence="3">The sequence shown here is derived from an EMBL/GenBank/DDBJ whole genome shotgun (WGS) entry which is preliminary data.</text>
</comment>
<name>A0AAJ2BRZ8_9HYPH</name>
<protein>
    <recommendedName>
        <fullName evidence="5">Secreted protein</fullName>
    </recommendedName>
</protein>
<dbReference type="AlphaFoldDB" id="A0AAJ2BRZ8"/>
<proteinExistence type="predicted"/>
<evidence type="ECO:0008006" key="5">
    <source>
        <dbReference type="Google" id="ProtNLM"/>
    </source>
</evidence>
<feature type="signal peptide" evidence="2">
    <location>
        <begin position="1"/>
        <end position="21"/>
    </location>
</feature>
<evidence type="ECO:0000256" key="2">
    <source>
        <dbReference type="SAM" id="SignalP"/>
    </source>
</evidence>
<accession>A0AAJ2BRZ8</accession>
<evidence type="ECO:0000313" key="4">
    <source>
        <dbReference type="Proteomes" id="UP001255601"/>
    </source>
</evidence>
<dbReference type="Proteomes" id="UP001255601">
    <property type="component" value="Unassembled WGS sequence"/>
</dbReference>
<sequence length="109" mass="11828">MMRKTALAMIAILSLSGIAEAGMLSSPMISSPGENDVVQVQDFNSRSQRSNQNQNNGWDRRQPRFVCVITPPDSAERSRPYVCPVQQGRVGGRCRCSGVVGSGSIDTAW</sequence>
<keyword evidence="2" id="KW-0732">Signal</keyword>